<dbReference type="GO" id="GO:0006979">
    <property type="term" value="P:response to oxidative stress"/>
    <property type="evidence" value="ECO:0007669"/>
    <property type="project" value="InterPro"/>
</dbReference>
<dbReference type="InterPro" id="IPR019793">
    <property type="entry name" value="Peroxidases_heam-ligand_BS"/>
</dbReference>
<evidence type="ECO:0000256" key="1">
    <source>
        <dbReference type="ARBA" id="ARBA00001970"/>
    </source>
</evidence>
<reference evidence="7" key="5">
    <citation type="journal article" date="2021" name="G3 (Bethesda)">
        <title>Aegilops tauschii genome assembly Aet v5.0 features greater sequence contiguity and improved annotation.</title>
        <authorList>
            <person name="Wang L."/>
            <person name="Zhu T."/>
            <person name="Rodriguez J.C."/>
            <person name="Deal K.R."/>
            <person name="Dubcovsky J."/>
            <person name="McGuire P.E."/>
            <person name="Lux T."/>
            <person name="Spannagl M."/>
            <person name="Mayer K.F.X."/>
            <person name="Baldrich P."/>
            <person name="Meyers B.C."/>
            <person name="Huo N."/>
            <person name="Gu Y.Q."/>
            <person name="Zhou H."/>
            <person name="Devos K.M."/>
            <person name="Bennetzen J.L."/>
            <person name="Unver T."/>
            <person name="Budak H."/>
            <person name="Gulick P.J."/>
            <person name="Galiba G."/>
            <person name="Kalapos B."/>
            <person name="Nelson D.R."/>
            <person name="Li P."/>
            <person name="You F.M."/>
            <person name="Luo M.C."/>
            <person name="Dvorak J."/>
        </authorList>
    </citation>
    <scope>NUCLEOTIDE SEQUENCE [LARGE SCALE GENOMIC DNA]</scope>
    <source>
        <strain evidence="7">cv. AL8/78</strain>
    </source>
</reference>
<evidence type="ECO:0000256" key="4">
    <source>
        <dbReference type="ARBA" id="ARBA00023002"/>
    </source>
</evidence>
<dbReference type="AlphaFoldDB" id="A0A453AHB4"/>
<keyword evidence="2" id="KW-0479">Metal-binding</keyword>
<reference evidence="7" key="3">
    <citation type="journal article" date="2017" name="Nature">
        <title>Genome sequence of the progenitor of the wheat D genome Aegilops tauschii.</title>
        <authorList>
            <person name="Luo M.C."/>
            <person name="Gu Y.Q."/>
            <person name="Puiu D."/>
            <person name="Wang H."/>
            <person name="Twardziok S.O."/>
            <person name="Deal K.R."/>
            <person name="Huo N."/>
            <person name="Zhu T."/>
            <person name="Wang L."/>
            <person name="Wang Y."/>
            <person name="McGuire P.E."/>
            <person name="Liu S."/>
            <person name="Long H."/>
            <person name="Ramasamy R.K."/>
            <person name="Rodriguez J.C."/>
            <person name="Van S.L."/>
            <person name="Yuan L."/>
            <person name="Wang Z."/>
            <person name="Xia Z."/>
            <person name="Xiao L."/>
            <person name="Anderson O.D."/>
            <person name="Ouyang S."/>
            <person name="Liang Y."/>
            <person name="Zimin A.V."/>
            <person name="Pertea G."/>
            <person name="Qi P."/>
            <person name="Bennetzen J.L."/>
            <person name="Dai X."/>
            <person name="Dawson M.W."/>
            <person name="Muller H.G."/>
            <person name="Kugler K."/>
            <person name="Rivarola-Duarte L."/>
            <person name="Spannagl M."/>
            <person name="Mayer K.F.X."/>
            <person name="Lu F.H."/>
            <person name="Bevan M.W."/>
            <person name="Leroy P."/>
            <person name="Li P."/>
            <person name="You F.M."/>
            <person name="Sun Q."/>
            <person name="Liu Z."/>
            <person name="Lyons E."/>
            <person name="Wicker T."/>
            <person name="Salzberg S.L."/>
            <person name="Devos K.M."/>
            <person name="Dvorak J."/>
        </authorList>
    </citation>
    <scope>NUCLEOTIDE SEQUENCE [LARGE SCALE GENOMIC DNA]</scope>
    <source>
        <strain evidence="7">cv. AL8/78</strain>
    </source>
</reference>
<accession>A0A453AHB4</accession>
<evidence type="ECO:0000256" key="2">
    <source>
        <dbReference type="ARBA" id="ARBA00022723"/>
    </source>
</evidence>
<proteinExistence type="predicted"/>
<dbReference type="EnsemblPlants" id="AET2Gv20135900.9">
    <property type="protein sequence ID" value="AET2Gv20135900.9"/>
    <property type="gene ID" value="AET2Gv20135900"/>
</dbReference>
<dbReference type="PROSITE" id="PS00435">
    <property type="entry name" value="PEROXIDASE_1"/>
    <property type="match status" value="1"/>
</dbReference>
<dbReference type="GO" id="GO:0004601">
    <property type="term" value="F:peroxidase activity"/>
    <property type="evidence" value="ECO:0007669"/>
    <property type="project" value="InterPro"/>
</dbReference>
<evidence type="ECO:0008006" key="9">
    <source>
        <dbReference type="Google" id="ProtNLM"/>
    </source>
</evidence>
<dbReference type="Gene3D" id="1.10.420.10">
    <property type="entry name" value="Peroxidase, domain 2"/>
    <property type="match status" value="1"/>
</dbReference>
<feature type="region of interest" description="Disordered" evidence="6">
    <location>
        <begin position="1"/>
        <end position="36"/>
    </location>
</feature>
<dbReference type="Proteomes" id="UP000015105">
    <property type="component" value="Chromosome 2D"/>
</dbReference>
<name>A0A453AHB4_AEGTS</name>
<evidence type="ECO:0000256" key="3">
    <source>
        <dbReference type="ARBA" id="ARBA00022837"/>
    </source>
</evidence>
<reference evidence="7" key="4">
    <citation type="submission" date="2019-03" db="UniProtKB">
        <authorList>
            <consortium name="EnsemblPlants"/>
        </authorList>
    </citation>
    <scope>IDENTIFICATION</scope>
</reference>
<evidence type="ECO:0000256" key="5">
    <source>
        <dbReference type="ARBA" id="ARBA00023004"/>
    </source>
</evidence>
<keyword evidence="8" id="KW-1185">Reference proteome</keyword>
<evidence type="ECO:0000313" key="7">
    <source>
        <dbReference type="EnsemblPlants" id="AET2Gv20135900.9"/>
    </source>
</evidence>
<reference evidence="8" key="1">
    <citation type="journal article" date="2014" name="Science">
        <title>Ancient hybridizations among the ancestral genomes of bread wheat.</title>
        <authorList>
            <consortium name="International Wheat Genome Sequencing Consortium,"/>
            <person name="Marcussen T."/>
            <person name="Sandve S.R."/>
            <person name="Heier L."/>
            <person name="Spannagl M."/>
            <person name="Pfeifer M."/>
            <person name="Jakobsen K.S."/>
            <person name="Wulff B.B."/>
            <person name="Steuernagel B."/>
            <person name="Mayer K.F."/>
            <person name="Olsen O.A."/>
        </authorList>
    </citation>
    <scope>NUCLEOTIDE SEQUENCE [LARGE SCALE GENOMIC DNA]</scope>
    <source>
        <strain evidence="8">cv. AL8/78</strain>
    </source>
</reference>
<protein>
    <recommendedName>
        <fullName evidence="9">L-ascorbate peroxidase</fullName>
    </recommendedName>
</protein>
<organism evidence="7 8">
    <name type="scientific">Aegilops tauschii subsp. strangulata</name>
    <name type="common">Goatgrass</name>
    <dbReference type="NCBI Taxonomy" id="200361"/>
    <lineage>
        <taxon>Eukaryota</taxon>
        <taxon>Viridiplantae</taxon>
        <taxon>Streptophyta</taxon>
        <taxon>Embryophyta</taxon>
        <taxon>Tracheophyta</taxon>
        <taxon>Spermatophyta</taxon>
        <taxon>Magnoliopsida</taxon>
        <taxon>Liliopsida</taxon>
        <taxon>Poales</taxon>
        <taxon>Poaceae</taxon>
        <taxon>BOP clade</taxon>
        <taxon>Pooideae</taxon>
        <taxon>Triticodae</taxon>
        <taxon>Triticeae</taxon>
        <taxon>Triticinae</taxon>
        <taxon>Aegilops</taxon>
    </lineage>
</organism>
<evidence type="ECO:0000313" key="8">
    <source>
        <dbReference type="Proteomes" id="UP000015105"/>
    </source>
</evidence>
<keyword evidence="4" id="KW-0560">Oxidoreductase</keyword>
<dbReference type="SUPFAM" id="SSF48113">
    <property type="entry name" value="Heme-dependent peroxidases"/>
    <property type="match status" value="1"/>
</dbReference>
<reference evidence="8" key="2">
    <citation type="journal article" date="2017" name="Nat. Plants">
        <title>The Aegilops tauschii genome reveals multiple impacts of transposons.</title>
        <authorList>
            <person name="Zhao G."/>
            <person name="Zou C."/>
            <person name="Li K."/>
            <person name="Wang K."/>
            <person name="Li T."/>
            <person name="Gao L."/>
            <person name="Zhang X."/>
            <person name="Wang H."/>
            <person name="Yang Z."/>
            <person name="Liu X."/>
            <person name="Jiang W."/>
            <person name="Mao L."/>
            <person name="Kong X."/>
            <person name="Jiao Y."/>
            <person name="Jia J."/>
        </authorList>
    </citation>
    <scope>NUCLEOTIDE SEQUENCE [LARGE SCALE GENOMIC DNA]</scope>
    <source>
        <strain evidence="8">cv. AL8/78</strain>
    </source>
</reference>
<feature type="compositionally biased region" description="Basic and acidic residues" evidence="6">
    <location>
        <begin position="27"/>
        <end position="36"/>
    </location>
</feature>
<keyword evidence="5" id="KW-0408">Iron</keyword>
<dbReference type="Gramene" id="AET2Gv20135900.9">
    <property type="protein sequence ID" value="AET2Gv20135900.9"/>
    <property type="gene ID" value="AET2Gv20135900"/>
</dbReference>
<dbReference type="GO" id="GO:0020037">
    <property type="term" value="F:heme binding"/>
    <property type="evidence" value="ECO:0007669"/>
    <property type="project" value="InterPro"/>
</dbReference>
<evidence type="ECO:0000256" key="6">
    <source>
        <dbReference type="SAM" id="MobiDB-lite"/>
    </source>
</evidence>
<keyword evidence="3" id="KW-0106">Calcium</keyword>
<comment type="cofactor">
    <cofactor evidence="1">
        <name>heme b</name>
        <dbReference type="ChEBI" id="CHEBI:60344"/>
    </cofactor>
</comment>
<sequence>MTDKDIVALSGGHTLGESSPGQIGIRRCLDKRSSQV</sequence>
<dbReference type="GO" id="GO:0046872">
    <property type="term" value="F:metal ion binding"/>
    <property type="evidence" value="ECO:0007669"/>
    <property type="project" value="UniProtKB-KW"/>
</dbReference>
<dbReference type="InterPro" id="IPR010255">
    <property type="entry name" value="Haem_peroxidase_sf"/>
</dbReference>